<reference evidence="2 3" key="2">
    <citation type="submission" date="2018-11" db="EMBL/GenBank/DDBJ databases">
        <authorList>
            <consortium name="Pathogen Informatics"/>
        </authorList>
    </citation>
    <scope>NUCLEOTIDE SEQUENCE [LARGE SCALE GENOMIC DNA]</scope>
</reference>
<dbReference type="AlphaFoldDB" id="A0A183UNC3"/>
<name>A0A183UNC3_TOXCA</name>
<organism evidence="3 4">
    <name type="scientific">Toxocara canis</name>
    <name type="common">Canine roundworm</name>
    <dbReference type="NCBI Taxonomy" id="6265"/>
    <lineage>
        <taxon>Eukaryota</taxon>
        <taxon>Metazoa</taxon>
        <taxon>Ecdysozoa</taxon>
        <taxon>Nematoda</taxon>
        <taxon>Chromadorea</taxon>
        <taxon>Rhabditida</taxon>
        <taxon>Spirurina</taxon>
        <taxon>Ascaridomorpha</taxon>
        <taxon>Ascaridoidea</taxon>
        <taxon>Toxocaridae</taxon>
        <taxon>Toxocara</taxon>
    </lineage>
</organism>
<evidence type="ECO:0000313" key="2">
    <source>
        <dbReference type="EMBL" id="VDM41314.1"/>
    </source>
</evidence>
<evidence type="ECO:0000256" key="1">
    <source>
        <dbReference type="SAM" id="MobiDB-lite"/>
    </source>
</evidence>
<evidence type="ECO:0000313" key="4">
    <source>
        <dbReference type="WBParaSite" id="TCNE_0000999301-mRNA-1"/>
    </source>
</evidence>
<feature type="region of interest" description="Disordered" evidence="1">
    <location>
        <begin position="1"/>
        <end position="89"/>
    </location>
</feature>
<proteinExistence type="predicted"/>
<gene>
    <name evidence="2" type="ORF">TCNE_LOCUS9993</name>
</gene>
<feature type="compositionally biased region" description="Basic and acidic residues" evidence="1">
    <location>
        <begin position="1"/>
        <end position="14"/>
    </location>
</feature>
<sequence>MAAFLDHSRNEHIPGDLGSDEQPGPHGQNAIGGQRPAGRKGAPASVGGPRKTGAQGISWSPNAARPQGPTGVPAKPGSRARMLLLTRLV</sequence>
<dbReference type="WBParaSite" id="TCNE_0000999301-mRNA-1">
    <property type="protein sequence ID" value="TCNE_0000999301-mRNA-1"/>
    <property type="gene ID" value="TCNE_0000999301"/>
</dbReference>
<reference evidence="4" key="1">
    <citation type="submission" date="2016-06" db="UniProtKB">
        <authorList>
            <consortium name="WormBaseParasite"/>
        </authorList>
    </citation>
    <scope>IDENTIFICATION</scope>
</reference>
<keyword evidence="3" id="KW-1185">Reference proteome</keyword>
<accession>A0A183UNC3</accession>
<protein>
    <submittedName>
        <fullName evidence="2 4">Uncharacterized protein</fullName>
    </submittedName>
</protein>
<dbReference type="EMBL" id="UYWY01020354">
    <property type="protein sequence ID" value="VDM41314.1"/>
    <property type="molecule type" value="Genomic_DNA"/>
</dbReference>
<evidence type="ECO:0000313" key="3">
    <source>
        <dbReference type="Proteomes" id="UP000050794"/>
    </source>
</evidence>
<dbReference type="Proteomes" id="UP000050794">
    <property type="component" value="Unassembled WGS sequence"/>
</dbReference>